<dbReference type="InterPro" id="IPR005944">
    <property type="entry name" value="Pro_iminopeptidase"/>
</dbReference>
<evidence type="ECO:0000256" key="9">
    <source>
        <dbReference type="ARBA" id="ARBA00029605"/>
    </source>
</evidence>
<evidence type="ECO:0000313" key="11">
    <source>
        <dbReference type="EMBL" id="VAW68823.1"/>
    </source>
</evidence>
<evidence type="ECO:0000256" key="4">
    <source>
        <dbReference type="ARBA" id="ARBA00012568"/>
    </source>
</evidence>
<keyword evidence="7" id="KW-0645">Protease</keyword>
<comment type="catalytic activity">
    <reaction evidence="1">
        <text>Release of N-terminal proline from a peptide.</text>
        <dbReference type="EC" id="3.4.11.5"/>
    </reaction>
</comment>
<dbReference type="Gene3D" id="3.40.50.1820">
    <property type="entry name" value="alpha/beta hydrolase"/>
    <property type="match status" value="1"/>
</dbReference>
<comment type="similarity">
    <text evidence="3">Belongs to the peptidase S33 family.</text>
</comment>
<dbReference type="Pfam" id="PF00561">
    <property type="entry name" value="Abhydrolase_1"/>
    <property type="match status" value="1"/>
</dbReference>
<dbReference type="GO" id="GO:0006508">
    <property type="term" value="P:proteolysis"/>
    <property type="evidence" value="ECO:0007669"/>
    <property type="project" value="UniProtKB-KW"/>
</dbReference>
<feature type="domain" description="AB hydrolase-1" evidence="10">
    <location>
        <begin position="36"/>
        <end position="296"/>
    </location>
</feature>
<dbReference type="SUPFAM" id="SSF53474">
    <property type="entry name" value="alpha/beta-Hydrolases"/>
    <property type="match status" value="1"/>
</dbReference>
<accession>A0A3B0XXF5</accession>
<evidence type="ECO:0000256" key="2">
    <source>
        <dbReference type="ARBA" id="ARBA00004496"/>
    </source>
</evidence>
<evidence type="ECO:0000259" key="10">
    <source>
        <dbReference type="Pfam" id="PF00561"/>
    </source>
</evidence>
<keyword evidence="8 11" id="KW-0378">Hydrolase</keyword>
<evidence type="ECO:0000256" key="1">
    <source>
        <dbReference type="ARBA" id="ARBA00001585"/>
    </source>
</evidence>
<comment type="subcellular location">
    <subcellularLocation>
        <location evidence="2">Cytoplasm</location>
    </subcellularLocation>
</comment>
<reference evidence="11" key="1">
    <citation type="submission" date="2018-06" db="EMBL/GenBank/DDBJ databases">
        <authorList>
            <person name="Zhirakovskaya E."/>
        </authorList>
    </citation>
    <scope>NUCLEOTIDE SEQUENCE</scope>
</reference>
<sequence>MSDLFAAIRPFVTHHIDVDDVHTLYIEECGNPSGIPLVFLHGGPGAGCSPLHRRYFDPDVYRIILFDQRGCGKSTPHASLENNTTWDLVSDIEKIREHLDIEQWVVFGGSWGSTLGLLYAETHPSSVSGLIIRGIFLARDKDVQWFYQQGTSRLFPDYWQQFIEPIAEKDRGDMVTAYYRQLTGDDEMQKLRAAKAWSIWEGRTATLQTDKSVVESFSNAYSALSIARIECHYFMNKCWLKPDQIIKDIEKIRHIPGYIVQGRYDVVCPVEQAWELSVAWPEAELSIVADAGHAIVERGITTALLNAAYSLSEKLK</sequence>
<dbReference type="AlphaFoldDB" id="A0A3B0XXF5"/>
<evidence type="ECO:0000256" key="5">
    <source>
        <dbReference type="ARBA" id="ARBA00022438"/>
    </source>
</evidence>
<keyword evidence="5 11" id="KW-0031">Aminopeptidase</keyword>
<dbReference type="InterPro" id="IPR029058">
    <property type="entry name" value="AB_hydrolase_fold"/>
</dbReference>
<keyword evidence="6" id="KW-0963">Cytoplasm</keyword>
<evidence type="ECO:0000256" key="6">
    <source>
        <dbReference type="ARBA" id="ARBA00022490"/>
    </source>
</evidence>
<dbReference type="NCBIfam" id="TIGR01249">
    <property type="entry name" value="pro_imino_pep_1"/>
    <property type="match status" value="1"/>
</dbReference>
<dbReference type="GO" id="GO:0004177">
    <property type="term" value="F:aminopeptidase activity"/>
    <property type="evidence" value="ECO:0007669"/>
    <property type="project" value="UniProtKB-KW"/>
</dbReference>
<dbReference type="EMBL" id="UOFI01000139">
    <property type="protein sequence ID" value="VAW68823.1"/>
    <property type="molecule type" value="Genomic_DNA"/>
</dbReference>
<dbReference type="PRINTS" id="PR00793">
    <property type="entry name" value="PROAMNOPTASE"/>
</dbReference>
<dbReference type="PANTHER" id="PTHR43722">
    <property type="entry name" value="PROLINE IMINOPEPTIDASE"/>
    <property type="match status" value="1"/>
</dbReference>
<protein>
    <recommendedName>
        <fullName evidence="4">prolyl aminopeptidase</fullName>
        <ecNumber evidence="4">3.4.11.5</ecNumber>
    </recommendedName>
    <alternativeName>
        <fullName evidence="9">Prolyl aminopeptidase</fullName>
    </alternativeName>
</protein>
<dbReference type="EC" id="3.4.11.5" evidence="4"/>
<dbReference type="PIRSF" id="PIRSF006431">
    <property type="entry name" value="Pept_S33"/>
    <property type="match status" value="1"/>
</dbReference>
<evidence type="ECO:0000256" key="8">
    <source>
        <dbReference type="ARBA" id="ARBA00022801"/>
    </source>
</evidence>
<dbReference type="InterPro" id="IPR000073">
    <property type="entry name" value="AB_hydrolase_1"/>
</dbReference>
<dbReference type="PANTHER" id="PTHR43722:SF1">
    <property type="entry name" value="PROLINE IMINOPEPTIDASE"/>
    <property type="match status" value="1"/>
</dbReference>
<evidence type="ECO:0000256" key="3">
    <source>
        <dbReference type="ARBA" id="ARBA00010088"/>
    </source>
</evidence>
<evidence type="ECO:0000256" key="7">
    <source>
        <dbReference type="ARBA" id="ARBA00022670"/>
    </source>
</evidence>
<name>A0A3B0XXF5_9ZZZZ</name>
<dbReference type="InterPro" id="IPR002410">
    <property type="entry name" value="Peptidase_S33"/>
</dbReference>
<gene>
    <name evidence="11" type="ORF">MNBD_GAMMA09-1056</name>
</gene>
<dbReference type="GO" id="GO:0005737">
    <property type="term" value="C:cytoplasm"/>
    <property type="evidence" value="ECO:0007669"/>
    <property type="project" value="UniProtKB-SubCell"/>
</dbReference>
<organism evidence="11">
    <name type="scientific">hydrothermal vent metagenome</name>
    <dbReference type="NCBI Taxonomy" id="652676"/>
    <lineage>
        <taxon>unclassified sequences</taxon>
        <taxon>metagenomes</taxon>
        <taxon>ecological metagenomes</taxon>
    </lineage>
</organism>
<proteinExistence type="inferred from homology"/>